<evidence type="ECO:0000256" key="1">
    <source>
        <dbReference type="ARBA" id="ARBA00004496"/>
    </source>
</evidence>
<keyword evidence="10" id="KW-1185">Reference proteome</keyword>
<dbReference type="CDD" id="cd00006">
    <property type="entry name" value="PTS_IIA_man"/>
    <property type="match status" value="1"/>
</dbReference>
<dbReference type="SUPFAM" id="SSF53062">
    <property type="entry name" value="PTS system fructose IIA component-like"/>
    <property type="match status" value="1"/>
</dbReference>
<evidence type="ECO:0000256" key="7">
    <source>
        <dbReference type="ARBA" id="ARBA00022777"/>
    </source>
</evidence>
<evidence type="ECO:0000256" key="5">
    <source>
        <dbReference type="ARBA" id="ARBA00022679"/>
    </source>
</evidence>
<comment type="caution">
    <text evidence="9">The sequence shown here is derived from an EMBL/GenBank/DDBJ whole genome shotgun (WGS) entry which is preliminary data.</text>
</comment>
<name>A0ABQ6YVD2_9ENTE</name>
<accession>A0ABQ6YVD2</accession>
<reference evidence="9 10" key="1">
    <citation type="submission" date="2016-06" db="EMBL/GenBank/DDBJ databases">
        <title>Four novel species of enterococci isolated from chicken manure.</title>
        <authorList>
            <person name="Van Tyne D."/>
        </authorList>
    </citation>
    <scope>NUCLEOTIDE SEQUENCE [LARGE SCALE GENOMIC DNA]</scope>
    <source>
        <strain evidence="9 10">CU12B</strain>
    </source>
</reference>
<protein>
    <submittedName>
        <fullName evidence="9">PTS fructose transporter subunit IIA</fullName>
    </submittedName>
</protein>
<keyword evidence="7" id="KW-0418">Kinase</keyword>
<organism evidence="9 10">
    <name type="scientific">Candidatus Enterococcus willemsii</name>
    <dbReference type="NCBI Taxonomy" id="1857215"/>
    <lineage>
        <taxon>Bacteria</taxon>
        <taxon>Bacillati</taxon>
        <taxon>Bacillota</taxon>
        <taxon>Bacilli</taxon>
        <taxon>Lactobacillales</taxon>
        <taxon>Enterococcaceae</taxon>
        <taxon>Enterococcus</taxon>
    </lineage>
</organism>
<dbReference type="InterPro" id="IPR036662">
    <property type="entry name" value="PTS_EIIA_man-typ_sf"/>
</dbReference>
<dbReference type="InterPro" id="IPR004701">
    <property type="entry name" value="PTS_EIIA_man-typ"/>
</dbReference>
<evidence type="ECO:0000256" key="2">
    <source>
        <dbReference type="ARBA" id="ARBA00022448"/>
    </source>
</evidence>
<comment type="subcellular location">
    <subcellularLocation>
        <location evidence="1">Cytoplasm</location>
    </subcellularLocation>
</comment>
<dbReference type="InterPro" id="IPR033887">
    <property type="entry name" value="PTS_IIA_man"/>
</dbReference>
<dbReference type="Proteomes" id="UP000782705">
    <property type="component" value="Unassembled WGS sequence"/>
</dbReference>
<evidence type="ECO:0000313" key="10">
    <source>
        <dbReference type="Proteomes" id="UP000782705"/>
    </source>
</evidence>
<dbReference type="EMBL" id="MAEL01000062">
    <property type="protein sequence ID" value="KAF1301052.1"/>
    <property type="molecule type" value="Genomic_DNA"/>
</dbReference>
<dbReference type="RefSeq" id="WP_161903374.1">
    <property type="nucleotide sequence ID" value="NZ_MAEL01000062.1"/>
</dbReference>
<dbReference type="PANTHER" id="PTHR33799:SF1">
    <property type="entry name" value="PTS SYSTEM MANNOSE-SPECIFIC EIIAB COMPONENT-RELATED"/>
    <property type="match status" value="1"/>
</dbReference>
<dbReference type="PANTHER" id="PTHR33799">
    <property type="entry name" value="PTS PERMEASE-RELATED-RELATED"/>
    <property type="match status" value="1"/>
</dbReference>
<feature type="domain" description="PTS EIIA type-4" evidence="8">
    <location>
        <begin position="1"/>
        <end position="121"/>
    </location>
</feature>
<evidence type="ECO:0000256" key="4">
    <source>
        <dbReference type="ARBA" id="ARBA00022597"/>
    </source>
</evidence>
<evidence type="ECO:0000313" key="9">
    <source>
        <dbReference type="EMBL" id="KAF1301052.1"/>
    </source>
</evidence>
<proteinExistence type="predicted"/>
<evidence type="ECO:0000256" key="3">
    <source>
        <dbReference type="ARBA" id="ARBA00022490"/>
    </source>
</evidence>
<evidence type="ECO:0000259" key="8">
    <source>
        <dbReference type="PROSITE" id="PS51096"/>
    </source>
</evidence>
<sequence length="139" mass="15173">MNQIILASHGELAKGMLQTVSMLIGETKNIYAFGSYREEQSIAVKVRAQLHMFDSADDVYVLTDIFGGSVNNEILGILSEFPNVTLLTGMNLMLVIGIASQTNKIAQDTLATIVSESQNGVVNCNKLIEEKMGMEMDDL</sequence>
<dbReference type="Gene3D" id="3.40.50.510">
    <property type="entry name" value="Phosphotransferase system, mannose-type IIA component"/>
    <property type="match status" value="1"/>
</dbReference>
<dbReference type="PROSITE" id="PS51096">
    <property type="entry name" value="PTS_EIIA_TYPE_4"/>
    <property type="match status" value="1"/>
</dbReference>
<keyword evidence="3" id="KW-0963">Cytoplasm</keyword>
<evidence type="ECO:0000256" key="6">
    <source>
        <dbReference type="ARBA" id="ARBA00022683"/>
    </source>
</evidence>
<keyword evidence="6" id="KW-0598">Phosphotransferase system</keyword>
<dbReference type="Pfam" id="PF03610">
    <property type="entry name" value="EIIA-man"/>
    <property type="match status" value="1"/>
</dbReference>
<dbReference type="InterPro" id="IPR051471">
    <property type="entry name" value="Bacterial_PTS_sugar_comp"/>
</dbReference>
<gene>
    <name evidence="9" type="ORF">BAU17_09530</name>
</gene>
<keyword evidence="2" id="KW-0813">Transport</keyword>
<keyword evidence="4" id="KW-0762">Sugar transport</keyword>
<keyword evidence="5" id="KW-0808">Transferase</keyword>